<dbReference type="InterPro" id="IPR001555">
    <property type="entry name" value="GART_AS"/>
</dbReference>
<organism evidence="2 3">
    <name type="scientific">Paenibacillus hodogayensis</name>
    <dbReference type="NCBI Taxonomy" id="279208"/>
    <lineage>
        <taxon>Bacteria</taxon>
        <taxon>Bacillati</taxon>
        <taxon>Bacillota</taxon>
        <taxon>Bacilli</taxon>
        <taxon>Bacillales</taxon>
        <taxon>Paenibacillaceae</taxon>
        <taxon>Paenibacillus</taxon>
    </lineage>
</organism>
<feature type="domain" description="Formyl transferase N-terminal" evidence="1">
    <location>
        <begin position="71"/>
        <end position="173"/>
    </location>
</feature>
<dbReference type="Gene3D" id="3.40.50.12230">
    <property type="match status" value="1"/>
</dbReference>
<gene>
    <name evidence="2" type="ORF">ACFFNY_35205</name>
</gene>
<evidence type="ECO:0000259" key="1">
    <source>
        <dbReference type="Pfam" id="PF00551"/>
    </source>
</evidence>
<dbReference type="Proteomes" id="UP001589619">
    <property type="component" value="Unassembled WGS sequence"/>
</dbReference>
<dbReference type="RefSeq" id="WP_344904465.1">
    <property type="nucleotide sequence ID" value="NZ_BAAAYO010000002.1"/>
</dbReference>
<accession>A0ABV5W8X4</accession>
<comment type="caution">
    <text evidence="2">The sequence shown here is derived from an EMBL/GenBank/DDBJ whole genome shotgun (WGS) entry which is preliminary data.</text>
</comment>
<dbReference type="InterPro" id="IPR002376">
    <property type="entry name" value="Formyl_transf_N"/>
</dbReference>
<evidence type="ECO:0000313" key="2">
    <source>
        <dbReference type="EMBL" id="MFB9756845.1"/>
    </source>
</evidence>
<dbReference type="EMBL" id="JBHMAG010000029">
    <property type="protein sequence ID" value="MFB9756845.1"/>
    <property type="molecule type" value="Genomic_DNA"/>
</dbReference>
<sequence>MEQDNMKKSVILFGSMGPAVSILEWLLENPIFEVKGVVCSKEAMSKWRESINDRDMQEIAPTLGVPILNLEDVVQMEADIGLAIRFHLILRKRHLSRFRLGVVNLHGAPLPELRGVMGDAIAILEGRADFGPTLHWMDEGIDTGDILAEDKFPISENYTVYDLFQKCNEAGIELVKSRFQDIVNGKVVGASQEKVAAERKVEARTFTRKKMMRRKQIDLSLGQEQWRRVAKAFQFPGQEPAYIETPDGRIYLTVDERWGKR</sequence>
<dbReference type="Pfam" id="PF00551">
    <property type="entry name" value="Formyl_trans_N"/>
    <property type="match status" value="1"/>
</dbReference>
<proteinExistence type="predicted"/>
<evidence type="ECO:0000313" key="3">
    <source>
        <dbReference type="Proteomes" id="UP001589619"/>
    </source>
</evidence>
<dbReference type="PROSITE" id="PS00373">
    <property type="entry name" value="GART"/>
    <property type="match status" value="1"/>
</dbReference>
<dbReference type="SUPFAM" id="SSF53328">
    <property type="entry name" value="Formyltransferase"/>
    <property type="match status" value="1"/>
</dbReference>
<protein>
    <submittedName>
        <fullName evidence="2">Formyltransferase family protein</fullName>
    </submittedName>
</protein>
<name>A0ABV5W8X4_9BACL</name>
<dbReference type="PANTHER" id="PTHR11138:SF5">
    <property type="entry name" value="METHIONYL-TRNA FORMYLTRANSFERASE, MITOCHONDRIAL"/>
    <property type="match status" value="1"/>
</dbReference>
<reference evidence="2 3" key="1">
    <citation type="submission" date="2024-09" db="EMBL/GenBank/DDBJ databases">
        <authorList>
            <person name="Sun Q."/>
            <person name="Mori K."/>
        </authorList>
    </citation>
    <scope>NUCLEOTIDE SEQUENCE [LARGE SCALE GENOMIC DNA]</scope>
    <source>
        <strain evidence="2 3">JCM 12520</strain>
    </source>
</reference>
<keyword evidence="3" id="KW-1185">Reference proteome</keyword>
<dbReference type="PANTHER" id="PTHR11138">
    <property type="entry name" value="METHIONYL-TRNA FORMYLTRANSFERASE"/>
    <property type="match status" value="1"/>
</dbReference>
<dbReference type="CDD" id="cd08369">
    <property type="entry name" value="FMT_core"/>
    <property type="match status" value="1"/>
</dbReference>
<dbReference type="InterPro" id="IPR036477">
    <property type="entry name" value="Formyl_transf_N_sf"/>
</dbReference>